<feature type="domain" description="Core Histone H2A/H2B/H3" evidence="5">
    <location>
        <begin position="135"/>
        <end position="211"/>
    </location>
</feature>
<dbReference type="GO" id="GO:0046982">
    <property type="term" value="F:protein heterodimerization activity"/>
    <property type="evidence" value="ECO:0007669"/>
    <property type="project" value="InterPro"/>
</dbReference>
<dbReference type="PRINTS" id="PR00621">
    <property type="entry name" value="HISTONEH2B"/>
</dbReference>
<reference evidence="6" key="2">
    <citation type="submission" date="2021-08" db="EMBL/GenBank/DDBJ databases">
        <authorList>
            <person name="Gostincar C."/>
            <person name="Sun X."/>
            <person name="Song Z."/>
            <person name="Gunde-Cimerman N."/>
        </authorList>
    </citation>
    <scope>NUCLEOTIDE SEQUENCE</scope>
    <source>
        <strain evidence="6">EXF-9911</strain>
    </source>
</reference>
<dbReference type="Pfam" id="PF00125">
    <property type="entry name" value="Histone"/>
    <property type="match status" value="1"/>
</dbReference>
<dbReference type="InterPro" id="IPR000558">
    <property type="entry name" value="Histone_H2B"/>
</dbReference>
<proteinExistence type="inferred from homology"/>
<evidence type="ECO:0000313" key="7">
    <source>
        <dbReference type="Proteomes" id="UP000779574"/>
    </source>
</evidence>
<dbReference type="AlphaFoldDB" id="A0A9P8J254"/>
<evidence type="ECO:0000256" key="2">
    <source>
        <dbReference type="ARBA" id="ARBA00017644"/>
    </source>
</evidence>
<feature type="compositionally biased region" description="Polar residues" evidence="4">
    <location>
        <begin position="50"/>
        <end position="71"/>
    </location>
</feature>
<dbReference type="PANTHER" id="PTHR23428">
    <property type="entry name" value="HISTONE H2B"/>
    <property type="match status" value="1"/>
</dbReference>
<dbReference type="CDD" id="cd22910">
    <property type="entry name" value="HFD_H2B"/>
    <property type="match status" value="1"/>
</dbReference>
<accession>A0A9P8J254</accession>
<protein>
    <recommendedName>
        <fullName evidence="2">Histone H2B</fullName>
    </recommendedName>
</protein>
<sequence length="241" mass="26071">MPPKFAKKLAAAQIQHAIAETQRVEPSHADQEDEVQPDQETQVDDETQPDQETQVNHSTQPDADVPTSSADSDIVNDALASAADGADAATPKTPETTVSSTHEVETKPAIKKPATKNVAGKKVPASDSKKNGDGTKRKRRVKRDPTNFKAYIIKVLRQVHPDCAITKTAMQIMNDFIKDLCLRIADLASDLCKKLKKATLQAHDIQTATKLIFSGGLAKHAQSEGAKALSTFNKATEQGLR</sequence>
<dbReference type="EMBL" id="JAHFXF010000927">
    <property type="protein sequence ID" value="KAG9680926.1"/>
    <property type="molecule type" value="Genomic_DNA"/>
</dbReference>
<comment type="caution">
    <text evidence="6">The sequence shown here is derived from an EMBL/GenBank/DDBJ whole genome shotgun (WGS) entry which is preliminary data.</text>
</comment>
<dbReference type="OrthoDB" id="1166527at2759"/>
<name>A0A9P8J254_AURME</name>
<dbReference type="SMART" id="SM00427">
    <property type="entry name" value="H2B"/>
    <property type="match status" value="1"/>
</dbReference>
<dbReference type="FunFam" id="1.10.20.10:FF:000043">
    <property type="entry name" value="Histone H2B"/>
    <property type="match status" value="1"/>
</dbReference>
<dbReference type="InterPro" id="IPR009072">
    <property type="entry name" value="Histone-fold"/>
</dbReference>
<evidence type="ECO:0000256" key="3">
    <source>
        <dbReference type="ARBA" id="ARBA00022990"/>
    </source>
</evidence>
<dbReference type="GO" id="GO:0030527">
    <property type="term" value="F:structural constituent of chromatin"/>
    <property type="evidence" value="ECO:0007669"/>
    <property type="project" value="InterPro"/>
</dbReference>
<comment type="similarity">
    <text evidence="1">Belongs to the histone H2B family.</text>
</comment>
<evidence type="ECO:0000259" key="5">
    <source>
        <dbReference type="Pfam" id="PF00125"/>
    </source>
</evidence>
<dbReference type="GO" id="GO:0000786">
    <property type="term" value="C:nucleosome"/>
    <property type="evidence" value="ECO:0007669"/>
    <property type="project" value="InterPro"/>
</dbReference>
<dbReference type="GO" id="GO:0003677">
    <property type="term" value="F:DNA binding"/>
    <property type="evidence" value="ECO:0007669"/>
    <property type="project" value="InterPro"/>
</dbReference>
<gene>
    <name evidence="6" type="ORF">KCU76_g14834</name>
</gene>
<feature type="compositionally biased region" description="Low complexity" evidence="4">
    <location>
        <begin position="77"/>
        <end position="101"/>
    </location>
</feature>
<dbReference type="SUPFAM" id="SSF47113">
    <property type="entry name" value="Histone-fold"/>
    <property type="match status" value="1"/>
</dbReference>
<dbReference type="InterPro" id="IPR007125">
    <property type="entry name" value="H2A/H2B/H3"/>
</dbReference>
<dbReference type="Gene3D" id="1.10.20.10">
    <property type="entry name" value="Histone, subunit A"/>
    <property type="match status" value="1"/>
</dbReference>
<feature type="region of interest" description="Disordered" evidence="4">
    <location>
        <begin position="19"/>
        <end position="143"/>
    </location>
</feature>
<evidence type="ECO:0000313" key="6">
    <source>
        <dbReference type="EMBL" id="KAG9680926.1"/>
    </source>
</evidence>
<evidence type="ECO:0000256" key="1">
    <source>
        <dbReference type="ARBA" id="ARBA00006846"/>
    </source>
</evidence>
<organism evidence="6 7">
    <name type="scientific">Aureobasidium melanogenum</name>
    <name type="common">Aureobasidium pullulans var. melanogenum</name>
    <dbReference type="NCBI Taxonomy" id="46634"/>
    <lineage>
        <taxon>Eukaryota</taxon>
        <taxon>Fungi</taxon>
        <taxon>Dikarya</taxon>
        <taxon>Ascomycota</taxon>
        <taxon>Pezizomycotina</taxon>
        <taxon>Dothideomycetes</taxon>
        <taxon>Dothideomycetidae</taxon>
        <taxon>Dothideales</taxon>
        <taxon>Saccotheciaceae</taxon>
        <taxon>Aureobasidium</taxon>
    </lineage>
</organism>
<reference evidence="6" key="1">
    <citation type="journal article" date="2021" name="J Fungi (Basel)">
        <title>Virulence traits and population genomics of the black yeast Aureobasidium melanogenum.</title>
        <authorList>
            <person name="Cernosa A."/>
            <person name="Sun X."/>
            <person name="Gostincar C."/>
            <person name="Fang C."/>
            <person name="Gunde-Cimerman N."/>
            <person name="Song Z."/>
        </authorList>
    </citation>
    <scope>NUCLEOTIDE SEQUENCE</scope>
    <source>
        <strain evidence="6">EXF-9911</strain>
    </source>
</reference>
<dbReference type="GO" id="GO:0005634">
    <property type="term" value="C:nucleus"/>
    <property type="evidence" value="ECO:0007669"/>
    <property type="project" value="UniProtKB-ARBA"/>
</dbReference>
<feature type="compositionally biased region" description="Acidic residues" evidence="4">
    <location>
        <begin position="31"/>
        <end position="49"/>
    </location>
</feature>
<feature type="non-terminal residue" evidence="6">
    <location>
        <position position="1"/>
    </location>
</feature>
<dbReference type="Proteomes" id="UP000779574">
    <property type="component" value="Unassembled WGS sequence"/>
</dbReference>
<keyword evidence="3" id="KW-0007">Acetylation</keyword>
<evidence type="ECO:0000256" key="4">
    <source>
        <dbReference type="SAM" id="MobiDB-lite"/>
    </source>
</evidence>